<feature type="compositionally biased region" description="Polar residues" evidence="12">
    <location>
        <begin position="81"/>
        <end position="92"/>
    </location>
</feature>
<dbReference type="InterPro" id="IPR035610">
    <property type="entry name" value="SORBS1_SH3_1"/>
</dbReference>
<dbReference type="GO" id="GO:0031589">
    <property type="term" value="P:cell-substrate adhesion"/>
    <property type="evidence" value="ECO:0007669"/>
    <property type="project" value="TreeGrafter"/>
</dbReference>
<keyword evidence="6" id="KW-0963">Cytoplasm</keyword>
<evidence type="ECO:0000256" key="8">
    <source>
        <dbReference type="ARBA" id="ARBA00022737"/>
    </source>
</evidence>
<gene>
    <name evidence="15" type="primary">SORBS1</name>
    <name evidence="15" type="ORF">A306_00005099</name>
</gene>
<dbReference type="PRINTS" id="PR00452">
    <property type="entry name" value="SH3DOMAIN"/>
</dbReference>
<reference evidence="15 16" key="1">
    <citation type="journal article" date="2013" name="Science">
        <title>Genomic diversity and evolution of the head crest in the rock pigeon.</title>
        <authorList>
            <person name="Shapiro M.D."/>
            <person name="Kronenberg Z."/>
            <person name="Li C."/>
            <person name="Domyan E.T."/>
            <person name="Pan H."/>
            <person name="Campbell M."/>
            <person name="Tan H."/>
            <person name="Huff C.D."/>
            <person name="Hu H."/>
            <person name="Vickrey A.I."/>
            <person name="Nielsen S.C."/>
            <person name="Stringham S.A."/>
            <person name="Hu H."/>
            <person name="Willerslev E."/>
            <person name="Gilbert M.T."/>
            <person name="Yandell M."/>
            <person name="Zhang G."/>
            <person name="Wang J."/>
        </authorList>
    </citation>
    <scope>NUCLEOTIDE SEQUENCE [LARGE SCALE GENOMIC DNA]</scope>
    <source>
        <tissue evidence="15">Blood</tissue>
    </source>
</reference>
<dbReference type="FunFam" id="2.30.30.40:FF:000003">
    <property type="entry name" value="Sorbin and SH3 domain-containing protein 1 isoform 2"/>
    <property type="match status" value="1"/>
</dbReference>
<dbReference type="AlphaFoldDB" id="A0A2I0MFF3"/>
<proteinExistence type="predicted"/>
<feature type="domain" description="SH3" evidence="13">
    <location>
        <begin position="851"/>
        <end position="912"/>
    </location>
</feature>
<dbReference type="InterPro" id="IPR050384">
    <property type="entry name" value="Endophilin_SH3RF"/>
</dbReference>
<dbReference type="Proteomes" id="UP000053872">
    <property type="component" value="Unassembled WGS sequence"/>
</dbReference>
<dbReference type="CDD" id="cd11916">
    <property type="entry name" value="SH3_Sorbs1_3"/>
    <property type="match status" value="1"/>
</dbReference>
<sequence>MSSEREEINVAKTVVNGLSSNAQEKAVDVPLCTRSISAVKIIPVKKVKSSPHLVLPTETDPTKVCSGKGAVTLRASPAYEENQNITSPSPQDVEQPESLEPENPETDDWRSSSNTDANGDAQPSSLAAKGYRSVRPNLSSDSKPQDSSPVLNEVPQPGTGTDYPTSFTSINKSSSAYPSTTIVNPTIVLLQHNREQQKRLSSLADSVPDRLVSDKVDSAFIRDKPVLEALPSGKRAMEEKRSVVKSPQRMADTSVDDIGIPLRNTDRSKDWYKTMFKQIHKINRDTPEENPYCPTYIFPELPEIQQKTEEDNPYSPTYQFPASTPSPISEDEDSDSYSPRYSYSEDSRTQLSVPRSKSEMDNIDSDKVVKRSATLPLPNRISSRKSSPERTDWEPPDKKVDTRKYRAEPRSIYDYQPGKSSVLNNEKMTRDISPEEIDLKNEPWYKFFSELEFGKPPPKKIWDYTPGDCSILTREDRKTDLEKDLYLYQTELEADLEKMEKLYKAPHKKPQKNTAGGTPLETSTDRSSYSTYSPSYHAVKRESETALGDPAALENERQIYKSVLEGGDIPFQGLSGLKRPSSSASTRDSDSSRHFTPVDYMETPEEIIRRRHDDKEKLLEDQRRLKREQEEADIAARRHTGVIPTHHQFITNERFGDLLNVDDTAKRKSGSEMRPARAKFDFKAQTLKELPLQKGDIVYIYKQIDQNWYEGEHHGRVGIFPRSYIELLPPAEKAQPKKPSPLQVLEYGDAIAKFNFNGDTQVEMSFRKGERITLIRRVDENWYEGRISGTNRQGIFPVTYVEVLKRPVVKNAIDYPDPPMSLSPNRSMTASPQQPQAQQQGASPDRSQTPRDIVSYQALYSYTPQNDDELELRDGDIVDVMEKCDDGWFVGTSRRTRQFGTFPGNYVKLLYL</sequence>
<evidence type="ECO:0000313" key="16">
    <source>
        <dbReference type="Proteomes" id="UP000053872"/>
    </source>
</evidence>
<evidence type="ECO:0000256" key="7">
    <source>
        <dbReference type="ARBA" id="ARBA00022553"/>
    </source>
</evidence>
<evidence type="ECO:0000313" key="15">
    <source>
        <dbReference type="EMBL" id="PKK28405.1"/>
    </source>
</evidence>
<evidence type="ECO:0000256" key="4">
    <source>
        <dbReference type="ARBA" id="ARBA00022443"/>
    </source>
</evidence>
<dbReference type="InterPro" id="IPR003127">
    <property type="entry name" value="SoHo_dom"/>
</dbReference>
<keyword evidence="8" id="KW-0677">Repeat</keyword>
<dbReference type="PANTHER" id="PTHR14167">
    <property type="entry name" value="SH3 DOMAIN-CONTAINING"/>
    <property type="match status" value="1"/>
</dbReference>
<dbReference type="InterPro" id="IPR035606">
    <property type="entry name" value="SORBS1_SH3"/>
</dbReference>
<feature type="region of interest" description="Disordered" evidence="12">
    <location>
        <begin position="814"/>
        <end position="849"/>
    </location>
</feature>
<dbReference type="InterPro" id="IPR001452">
    <property type="entry name" value="SH3_domain"/>
</dbReference>
<feature type="compositionally biased region" description="Basic and acidic residues" evidence="12">
    <location>
        <begin position="386"/>
        <end position="403"/>
    </location>
</feature>
<comment type="subcellular location">
    <subcellularLocation>
        <location evidence="2">Cell junction</location>
        <location evidence="2">Focal adhesion</location>
    </subcellularLocation>
    <subcellularLocation>
        <location evidence="1">Cell membrane</location>
    </subcellularLocation>
    <subcellularLocation>
        <location evidence="3">Cytoplasm</location>
    </subcellularLocation>
</comment>
<feature type="region of interest" description="Disordered" evidence="12">
    <location>
        <begin position="570"/>
        <end position="614"/>
    </location>
</feature>
<dbReference type="GO" id="GO:0005737">
    <property type="term" value="C:cytoplasm"/>
    <property type="evidence" value="ECO:0007669"/>
    <property type="project" value="UniProtKB-SubCell"/>
</dbReference>
<feature type="region of interest" description="Disordered" evidence="12">
    <location>
        <begin position="75"/>
        <end position="178"/>
    </location>
</feature>
<dbReference type="FunFam" id="2.30.30.40:FF:000001">
    <property type="entry name" value="Sorbin and SH3 domain-containing protein 1 isoform 2"/>
    <property type="match status" value="1"/>
</dbReference>
<feature type="compositionally biased region" description="Acidic residues" evidence="12">
    <location>
        <begin position="94"/>
        <end position="106"/>
    </location>
</feature>
<keyword evidence="7" id="KW-0597">Phosphoprotein</keyword>
<evidence type="ECO:0000256" key="6">
    <source>
        <dbReference type="ARBA" id="ARBA00022490"/>
    </source>
</evidence>
<evidence type="ECO:0000256" key="5">
    <source>
        <dbReference type="ARBA" id="ARBA00022475"/>
    </source>
</evidence>
<feature type="region of interest" description="Disordered" evidence="12">
    <location>
        <begin position="504"/>
        <end position="550"/>
    </location>
</feature>
<keyword evidence="4 11" id="KW-0728">SH3 domain</keyword>
<evidence type="ECO:0000259" key="14">
    <source>
        <dbReference type="PROSITE" id="PS50831"/>
    </source>
</evidence>
<dbReference type="SUPFAM" id="SSF50044">
    <property type="entry name" value="SH3-domain"/>
    <property type="match status" value="3"/>
</dbReference>
<dbReference type="FunFam" id="2.30.30.40:FF:000004">
    <property type="entry name" value="Sorbin and SH3 domain-containing protein 1 isoform 2"/>
    <property type="match status" value="1"/>
</dbReference>
<protein>
    <submittedName>
        <fullName evidence="15">Sorbin and SH3 domain containing 1, transcript variant X23</fullName>
    </submittedName>
</protein>
<dbReference type="PROSITE" id="PS50831">
    <property type="entry name" value="SOHO"/>
    <property type="match status" value="1"/>
</dbReference>
<feature type="region of interest" description="Disordered" evidence="12">
    <location>
        <begin position="308"/>
        <end position="403"/>
    </location>
</feature>
<evidence type="ECO:0000256" key="11">
    <source>
        <dbReference type="PROSITE-ProRule" id="PRU00192"/>
    </source>
</evidence>
<feature type="compositionally biased region" description="Polar residues" evidence="12">
    <location>
        <begin position="136"/>
        <end position="150"/>
    </location>
</feature>
<keyword evidence="16" id="KW-1185">Reference proteome</keyword>
<evidence type="ECO:0000256" key="2">
    <source>
        <dbReference type="ARBA" id="ARBA00004246"/>
    </source>
</evidence>
<name>A0A2I0MFF3_COLLI</name>
<dbReference type="SMART" id="SM00326">
    <property type="entry name" value="SH3"/>
    <property type="match status" value="3"/>
</dbReference>
<keyword evidence="5" id="KW-1003">Cell membrane</keyword>
<organism evidence="15 16">
    <name type="scientific">Columba livia</name>
    <name type="common">Rock dove</name>
    <dbReference type="NCBI Taxonomy" id="8932"/>
    <lineage>
        <taxon>Eukaryota</taxon>
        <taxon>Metazoa</taxon>
        <taxon>Chordata</taxon>
        <taxon>Craniata</taxon>
        <taxon>Vertebrata</taxon>
        <taxon>Euteleostomi</taxon>
        <taxon>Archelosauria</taxon>
        <taxon>Archosauria</taxon>
        <taxon>Dinosauria</taxon>
        <taxon>Saurischia</taxon>
        <taxon>Theropoda</taxon>
        <taxon>Coelurosauria</taxon>
        <taxon>Aves</taxon>
        <taxon>Neognathae</taxon>
        <taxon>Neoaves</taxon>
        <taxon>Columbimorphae</taxon>
        <taxon>Columbiformes</taxon>
        <taxon>Columbidae</taxon>
        <taxon>Columba</taxon>
    </lineage>
</organism>
<accession>A0A2I0MFF3</accession>
<feature type="domain" description="SH3" evidence="13">
    <location>
        <begin position="671"/>
        <end position="730"/>
    </location>
</feature>
<dbReference type="CDD" id="cd11919">
    <property type="entry name" value="SH3_Sorbs1_1"/>
    <property type="match status" value="1"/>
</dbReference>
<feature type="domain" description="SoHo" evidence="14">
    <location>
        <begin position="243"/>
        <end position="346"/>
    </location>
</feature>
<dbReference type="GO" id="GO:0005886">
    <property type="term" value="C:plasma membrane"/>
    <property type="evidence" value="ECO:0007669"/>
    <property type="project" value="UniProtKB-SubCell"/>
</dbReference>
<dbReference type="Gene3D" id="2.30.30.40">
    <property type="entry name" value="SH3 Domains"/>
    <property type="match status" value="3"/>
</dbReference>
<feature type="domain" description="SH3" evidence="13">
    <location>
        <begin position="745"/>
        <end position="806"/>
    </location>
</feature>
<dbReference type="Pfam" id="PF00018">
    <property type="entry name" value="SH3_1"/>
    <property type="match status" value="1"/>
</dbReference>
<feature type="compositionally biased region" description="Polar residues" evidence="12">
    <location>
        <begin position="111"/>
        <end position="125"/>
    </location>
</feature>
<evidence type="ECO:0000256" key="12">
    <source>
        <dbReference type="SAM" id="MobiDB-lite"/>
    </source>
</evidence>
<evidence type="ECO:0000259" key="13">
    <source>
        <dbReference type="PROSITE" id="PS50002"/>
    </source>
</evidence>
<dbReference type="Pfam" id="PF14604">
    <property type="entry name" value="SH3_9"/>
    <property type="match status" value="1"/>
</dbReference>
<evidence type="ECO:0000256" key="9">
    <source>
        <dbReference type="ARBA" id="ARBA00022949"/>
    </source>
</evidence>
<dbReference type="PRINTS" id="PR00499">
    <property type="entry name" value="P67PHOX"/>
</dbReference>
<dbReference type="PANTHER" id="PTHR14167:SF64">
    <property type="entry name" value="SORBIN AND SH3 DOMAIN-CONTAINING PROTEIN 1"/>
    <property type="match status" value="1"/>
</dbReference>
<evidence type="ECO:0000256" key="10">
    <source>
        <dbReference type="ARBA" id="ARBA00023136"/>
    </source>
</evidence>
<evidence type="ECO:0000256" key="1">
    <source>
        <dbReference type="ARBA" id="ARBA00004236"/>
    </source>
</evidence>
<comment type="caution">
    <text evidence="15">The sequence shown here is derived from an EMBL/GenBank/DDBJ whole genome shotgun (WGS) entry which is preliminary data.</text>
</comment>
<dbReference type="GO" id="GO:0005634">
    <property type="term" value="C:nucleus"/>
    <property type="evidence" value="ECO:0007669"/>
    <property type="project" value="TreeGrafter"/>
</dbReference>
<dbReference type="Pfam" id="PF07653">
    <property type="entry name" value="SH3_2"/>
    <property type="match status" value="1"/>
</dbReference>
<feature type="compositionally biased region" description="Basic and acidic residues" evidence="12">
    <location>
        <begin position="356"/>
        <end position="369"/>
    </location>
</feature>
<dbReference type="InterPro" id="IPR035611">
    <property type="entry name" value="SORBS1_SH3_2"/>
</dbReference>
<dbReference type="InterPro" id="IPR036028">
    <property type="entry name" value="SH3-like_dom_sf"/>
</dbReference>
<feature type="compositionally biased region" description="Low complexity" evidence="12">
    <location>
        <begin position="525"/>
        <end position="536"/>
    </location>
</feature>
<dbReference type="SMART" id="SM00459">
    <property type="entry name" value="Sorb"/>
    <property type="match status" value="1"/>
</dbReference>
<feature type="compositionally biased region" description="Low complexity" evidence="12">
    <location>
        <begin position="830"/>
        <end position="844"/>
    </location>
</feature>
<dbReference type="EMBL" id="AKCR02000016">
    <property type="protein sequence ID" value="PKK28405.1"/>
    <property type="molecule type" value="Genomic_DNA"/>
</dbReference>
<dbReference type="Pfam" id="PF02208">
    <property type="entry name" value="Sorb"/>
    <property type="match status" value="1"/>
</dbReference>
<dbReference type="CDD" id="cd11922">
    <property type="entry name" value="SH3_Sorbs1_2"/>
    <property type="match status" value="1"/>
</dbReference>
<dbReference type="GO" id="GO:0005925">
    <property type="term" value="C:focal adhesion"/>
    <property type="evidence" value="ECO:0007669"/>
    <property type="project" value="UniProtKB-SubCell"/>
</dbReference>
<keyword evidence="10" id="KW-0472">Membrane</keyword>
<dbReference type="PROSITE" id="PS50002">
    <property type="entry name" value="SH3"/>
    <property type="match status" value="3"/>
</dbReference>
<feature type="compositionally biased region" description="Polar residues" evidence="12">
    <location>
        <begin position="158"/>
        <end position="178"/>
    </location>
</feature>
<evidence type="ECO:0000256" key="3">
    <source>
        <dbReference type="ARBA" id="ARBA00004496"/>
    </source>
</evidence>
<keyword evidence="9" id="KW-0965">Cell junction</keyword>